<dbReference type="RefSeq" id="XP_005837807.1">
    <property type="nucleotide sequence ID" value="XM_005837750.1"/>
</dbReference>
<name>L1JQX2_GUITC</name>
<evidence type="ECO:0000313" key="8">
    <source>
        <dbReference type="Proteomes" id="UP000011087"/>
    </source>
</evidence>
<dbReference type="Pfam" id="PF01734">
    <property type="entry name" value="Patatin"/>
    <property type="match status" value="1"/>
</dbReference>
<dbReference type="PaxDb" id="55529-EKX50827"/>
<keyword evidence="1" id="KW-0378">Hydrolase</keyword>
<dbReference type="KEGG" id="gtt:GUITHDRAFT_92837"/>
<dbReference type="GO" id="GO:0006631">
    <property type="term" value="P:fatty acid metabolic process"/>
    <property type="evidence" value="ECO:0007669"/>
    <property type="project" value="TreeGrafter"/>
</dbReference>
<accession>L1JQX2</accession>
<dbReference type="Proteomes" id="UP000011087">
    <property type="component" value="Unassembled WGS sequence"/>
</dbReference>
<dbReference type="GO" id="GO:0016042">
    <property type="term" value="P:lipid catabolic process"/>
    <property type="evidence" value="ECO:0007669"/>
    <property type="project" value="UniProtKB-KW"/>
</dbReference>
<reference evidence="7" key="3">
    <citation type="submission" date="2015-06" db="UniProtKB">
        <authorList>
            <consortium name="EnsemblProtists"/>
        </authorList>
    </citation>
    <scope>IDENTIFICATION</scope>
</reference>
<gene>
    <name evidence="6" type="ORF">GUITHDRAFT_92837</name>
</gene>
<evidence type="ECO:0000256" key="4">
    <source>
        <dbReference type="PROSITE-ProRule" id="PRU01161"/>
    </source>
</evidence>
<dbReference type="PROSITE" id="PS51635">
    <property type="entry name" value="PNPLA"/>
    <property type="match status" value="1"/>
</dbReference>
<dbReference type="GeneID" id="17307482"/>
<proteinExistence type="predicted"/>
<evidence type="ECO:0000256" key="3">
    <source>
        <dbReference type="ARBA" id="ARBA00023098"/>
    </source>
</evidence>
<dbReference type="SUPFAM" id="SSF52151">
    <property type="entry name" value="FabD/lysophospholipase-like"/>
    <property type="match status" value="1"/>
</dbReference>
<feature type="short sequence motif" description="DGA/G" evidence="4">
    <location>
        <begin position="63"/>
        <end position="65"/>
    </location>
</feature>
<keyword evidence="8" id="KW-1185">Reference proteome</keyword>
<dbReference type="InterPro" id="IPR002641">
    <property type="entry name" value="PNPLA_dom"/>
</dbReference>
<dbReference type="AlphaFoldDB" id="L1JQX2"/>
<dbReference type="STRING" id="905079.L1JQX2"/>
<organism evidence="6">
    <name type="scientific">Guillardia theta (strain CCMP2712)</name>
    <name type="common">Cryptophyte</name>
    <dbReference type="NCBI Taxonomy" id="905079"/>
    <lineage>
        <taxon>Eukaryota</taxon>
        <taxon>Cryptophyceae</taxon>
        <taxon>Pyrenomonadales</taxon>
        <taxon>Geminigeraceae</taxon>
        <taxon>Guillardia</taxon>
    </lineage>
</organism>
<evidence type="ECO:0000256" key="1">
    <source>
        <dbReference type="ARBA" id="ARBA00022801"/>
    </source>
</evidence>
<protein>
    <recommendedName>
        <fullName evidence="5">PNPLA domain-containing protein</fullName>
    </recommendedName>
</protein>
<keyword evidence="3" id="KW-0443">Lipid metabolism</keyword>
<dbReference type="PANTHER" id="PTHR24185">
    <property type="entry name" value="CALCIUM-INDEPENDENT PHOSPHOLIPASE A2-GAMMA"/>
    <property type="match status" value="1"/>
</dbReference>
<keyword evidence="2" id="KW-0442">Lipid degradation</keyword>
<dbReference type="InterPro" id="IPR016035">
    <property type="entry name" value="Acyl_Trfase/lysoPLipase"/>
</dbReference>
<sequence length="193" mass="20727">MTSTLASVVPAQPFIWRNYAYPLDACSRYPGTCDASLVTALRATSAAPSYFDDVQHELGRHLDGGCVANNPAAIGIHEAKCLFPNTPIECVVSLATGSPPVRALPGAGVGWQGVLNTVIYSASSVSRIADCLEDAMAEGSYYRFSPEGDAFDVPLDQTNRGKIEELQGATHQYISMQASKFHSLAHKLLLPRR</sequence>
<evidence type="ECO:0000313" key="7">
    <source>
        <dbReference type="EnsemblProtists" id="EKX50827"/>
    </source>
</evidence>
<dbReference type="PANTHER" id="PTHR24185:SF1">
    <property type="entry name" value="CALCIUM-INDEPENDENT PHOSPHOLIPASE A2-GAMMA"/>
    <property type="match status" value="1"/>
</dbReference>
<dbReference type="GO" id="GO:0004620">
    <property type="term" value="F:phospholipase activity"/>
    <property type="evidence" value="ECO:0007669"/>
    <property type="project" value="TreeGrafter"/>
</dbReference>
<dbReference type="HOGENOM" id="CLU_1440648_0_0_1"/>
<dbReference type="EnsemblProtists" id="EKX50827">
    <property type="protein sequence ID" value="EKX50827"/>
    <property type="gene ID" value="GUITHDRAFT_92837"/>
</dbReference>
<evidence type="ECO:0000313" key="6">
    <source>
        <dbReference type="EMBL" id="EKX50827.1"/>
    </source>
</evidence>
<dbReference type="GO" id="GO:0016020">
    <property type="term" value="C:membrane"/>
    <property type="evidence" value="ECO:0007669"/>
    <property type="project" value="TreeGrafter"/>
</dbReference>
<dbReference type="OMA" id="TGRYENS"/>
<reference evidence="6 8" key="1">
    <citation type="journal article" date="2012" name="Nature">
        <title>Algal genomes reveal evolutionary mosaicism and the fate of nucleomorphs.</title>
        <authorList>
            <consortium name="DOE Joint Genome Institute"/>
            <person name="Curtis B.A."/>
            <person name="Tanifuji G."/>
            <person name="Burki F."/>
            <person name="Gruber A."/>
            <person name="Irimia M."/>
            <person name="Maruyama S."/>
            <person name="Arias M.C."/>
            <person name="Ball S.G."/>
            <person name="Gile G.H."/>
            <person name="Hirakawa Y."/>
            <person name="Hopkins J.F."/>
            <person name="Kuo A."/>
            <person name="Rensing S.A."/>
            <person name="Schmutz J."/>
            <person name="Symeonidi A."/>
            <person name="Elias M."/>
            <person name="Eveleigh R.J."/>
            <person name="Herman E.K."/>
            <person name="Klute M.J."/>
            <person name="Nakayama T."/>
            <person name="Obornik M."/>
            <person name="Reyes-Prieto A."/>
            <person name="Armbrust E.V."/>
            <person name="Aves S.J."/>
            <person name="Beiko R.G."/>
            <person name="Coutinho P."/>
            <person name="Dacks J.B."/>
            <person name="Durnford D.G."/>
            <person name="Fast N.M."/>
            <person name="Green B.R."/>
            <person name="Grisdale C.J."/>
            <person name="Hempel F."/>
            <person name="Henrissat B."/>
            <person name="Hoppner M.P."/>
            <person name="Ishida K."/>
            <person name="Kim E."/>
            <person name="Koreny L."/>
            <person name="Kroth P.G."/>
            <person name="Liu Y."/>
            <person name="Malik S.B."/>
            <person name="Maier U.G."/>
            <person name="McRose D."/>
            <person name="Mock T."/>
            <person name="Neilson J.A."/>
            <person name="Onodera N.T."/>
            <person name="Poole A.M."/>
            <person name="Pritham E.J."/>
            <person name="Richards T.A."/>
            <person name="Rocap G."/>
            <person name="Roy S.W."/>
            <person name="Sarai C."/>
            <person name="Schaack S."/>
            <person name="Shirato S."/>
            <person name="Slamovits C.H."/>
            <person name="Spencer D.F."/>
            <person name="Suzuki S."/>
            <person name="Worden A.Z."/>
            <person name="Zauner S."/>
            <person name="Barry K."/>
            <person name="Bell C."/>
            <person name="Bharti A.K."/>
            <person name="Crow J.A."/>
            <person name="Grimwood J."/>
            <person name="Kramer R."/>
            <person name="Lindquist E."/>
            <person name="Lucas S."/>
            <person name="Salamov A."/>
            <person name="McFadden G.I."/>
            <person name="Lane C.E."/>
            <person name="Keeling P.J."/>
            <person name="Gray M.W."/>
            <person name="Grigoriev I.V."/>
            <person name="Archibald J.M."/>
        </authorList>
    </citation>
    <scope>NUCLEOTIDE SEQUENCE</scope>
    <source>
        <strain evidence="6 8">CCMP2712</strain>
    </source>
</reference>
<evidence type="ECO:0000256" key="2">
    <source>
        <dbReference type="ARBA" id="ARBA00022963"/>
    </source>
</evidence>
<dbReference type="EMBL" id="JH992977">
    <property type="protein sequence ID" value="EKX50827.1"/>
    <property type="molecule type" value="Genomic_DNA"/>
</dbReference>
<reference evidence="8" key="2">
    <citation type="submission" date="2012-11" db="EMBL/GenBank/DDBJ databases">
        <authorList>
            <person name="Kuo A."/>
            <person name="Curtis B.A."/>
            <person name="Tanifuji G."/>
            <person name="Burki F."/>
            <person name="Gruber A."/>
            <person name="Irimia M."/>
            <person name="Maruyama S."/>
            <person name="Arias M.C."/>
            <person name="Ball S.G."/>
            <person name="Gile G.H."/>
            <person name="Hirakawa Y."/>
            <person name="Hopkins J.F."/>
            <person name="Rensing S.A."/>
            <person name="Schmutz J."/>
            <person name="Symeonidi A."/>
            <person name="Elias M."/>
            <person name="Eveleigh R.J."/>
            <person name="Herman E.K."/>
            <person name="Klute M.J."/>
            <person name="Nakayama T."/>
            <person name="Obornik M."/>
            <person name="Reyes-Prieto A."/>
            <person name="Armbrust E.V."/>
            <person name="Aves S.J."/>
            <person name="Beiko R.G."/>
            <person name="Coutinho P."/>
            <person name="Dacks J.B."/>
            <person name="Durnford D.G."/>
            <person name="Fast N.M."/>
            <person name="Green B.R."/>
            <person name="Grisdale C."/>
            <person name="Hempe F."/>
            <person name="Henrissat B."/>
            <person name="Hoppner M.P."/>
            <person name="Ishida K.-I."/>
            <person name="Kim E."/>
            <person name="Koreny L."/>
            <person name="Kroth P.G."/>
            <person name="Liu Y."/>
            <person name="Malik S.-B."/>
            <person name="Maier U.G."/>
            <person name="McRose D."/>
            <person name="Mock T."/>
            <person name="Neilson J.A."/>
            <person name="Onodera N.T."/>
            <person name="Poole A.M."/>
            <person name="Pritham E.J."/>
            <person name="Richards T.A."/>
            <person name="Rocap G."/>
            <person name="Roy S.W."/>
            <person name="Sarai C."/>
            <person name="Schaack S."/>
            <person name="Shirato S."/>
            <person name="Slamovits C.H."/>
            <person name="Spencer D.F."/>
            <person name="Suzuki S."/>
            <person name="Worden A.Z."/>
            <person name="Zauner S."/>
            <person name="Barry K."/>
            <person name="Bell C."/>
            <person name="Bharti A.K."/>
            <person name="Crow J.A."/>
            <person name="Grimwood J."/>
            <person name="Kramer R."/>
            <person name="Lindquist E."/>
            <person name="Lucas S."/>
            <person name="Salamov A."/>
            <person name="McFadden G.I."/>
            <person name="Lane C.E."/>
            <person name="Keeling P.J."/>
            <person name="Gray M.W."/>
            <person name="Grigoriev I.V."/>
            <person name="Archibald J.M."/>
        </authorList>
    </citation>
    <scope>NUCLEOTIDE SEQUENCE</scope>
    <source>
        <strain evidence="8">CCMP2712</strain>
    </source>
</reference>
<comment type="caution">
    <text evidence="4">Lacks conserved residue(s) required for the propagation of feature annotation.</text>
</comment>
<dbReference type="Gene3D" id="3.40.1090.10">
    <property type="entry name" value="Cytosolic phospholipase A2 catalytic domain"/>
    <property type="match status" value="1"/>
</dbReference>
<dbReference type="OrthoDB" id="630895at2759"/>
<evidence type="ECO:0000259" key="5">
    <source>
        <dbReference type="PROSITE" id="PS51635"/>
    </source>
</evidence>
<dbReference type="eggNOG" id="KOG4231">
    <property type="taxonomic scope" value="Eukaryota"/>
</dbReference>
<feature type="domain" description="PNPLA" evidence="5">
    <location>
        <begin position="1"/>
        <end position="76"/>
    </location>
</feature>